<keyword evidence="10" id="KW-1185">Reference proteome</keyword>
<dbReference type="EMBL" id="JAACFV010000108">
    <property type="protein sequence ID" value="KAF7505494.1"/>
    <property type="molecule type" value="Genomic_DNA"/>
</dbReference>
<dbReference type="InterPro" id="IPR040050">
    <property type="entry name" value="ZNF830-like"/>
</dbReference>
<keyword evidence="4" id="KW-0862">Zinc</keyword>
<gene>
    <name evidence="9" type="ORF">GJ744_000741</name>
</gene>
<feature type="compositionally biased region" description="Gly residues" evidence="7">
    <location>
        <begin position="74"/>
        <end position="87"/>
    </location>
</feature>
<name>A0A8H7DZX9_9EURO</name>
<feature type="compositionally biased region" description="Pro residues" evidence="7">
    <location>
        <begin position="153"/>
        <end position="163"/>
    </location>
</feature>
<dbReference type="GO" id="GO:0008270">
    <property type="term" value="F:zinc ion binding"/>
    <property type="evidence" value="ECO:0007669"/>
    <property type="project" value="UniProtKB-KW"/>
</dbReference>
<feature type="compositionally biased region" description="Basic and acidic residues" evidence="7">
    <location>
        <begin position="93"/>
        <end position="105"/>
    </location>
</feature>
<dbReference type="GO" id="GO:0005694">
    <property type="term" value="C:chromosome"/>
    <property type="evidence" value="ECO:0007669"/>
    <property type="project" value="UniProtKB-SubCell"/>
</dbReference>
<comment type="caution">
    <text evidence="9">The sequence shown here is derived from an EMBL/GenBank/DDBJ whole genome shotgun (WGS) entry which is preliminary data.</text>
</comment>
<dbReference type="GO" id="GO:0044773">
    <property type="term" value="P:mitotic DNA damage checkpoint signaling"/>
    <property type="evidence" value="ECO:0007669"/>
    <property type="project" value="TreeGrafter"/>
</dbReference>
<evidence type="ECO:0000256" key="3">
    <source>
        <dbReference type="ARBA" id="ARBA00022771"/>
    </source>
</evidence>
<dbReference type="AlphaFoldDB" id="A0A8H7DZX9"/>
<dbReference type="PANTHER" id="PTHR13278:SF0">
    <property type="entry name" value="ZINC FINGER PROTEIN 830"/>
    <property type="match status" value="1"/>
</dbReference>
<dbReference type="SMART" id="SM00451">
    <property type="entry name" value="ZnF_U1"/>
    <property type="match status" value="1"/>
</dbReference>
<keyword evidence="3" id="KW-0863">Zinc-finger</keyword>
<evidence type="ECO:0000313" key="9">
    <source>
        <dbReference type="EMBL" id="KAF7505494.1"/>
    </source>
</evidence>
<evidence type="ECO:0000256" key="7">
    <source>
        <dbReference type="SAM" id="MobiDB-lite"/>
    </source>
</evidence>
<dbReference type="GO" id="GO:0033260">
    <property type="term" value="P:nuclear DNA replication"/>
    <property type="evidence" value="ECO:0007669"/>
    <property type="project" value="TreeGrafter"/>
</dbReference>
<keyword evidence="6" id="KW-0539">Nucleus</keyword>
<evidence type="ECO:0000256" key="5">
    <source>
        <dbReference type="ARBA" id="ARBA00023054"/>
    </source>
</evidence>
<evidence type="ECO:0000259" key="8">
    <source>
        <dbReference type="SMART" id="SM00451"/>
    </source>
</evidence>
<evidence type="ECO:0000256" key="6">
    <source>
        <dbReference type="ARBA" id="ARBA00023242"/>
    </source>
</evidence>
<sequence length="240" mass="24973">MSNQNIRSLLRAELSTRRITHPHASYANSKSSLLSCTVCHLVIKSESLWEGHLRSANHRRNVQRLQQGQQESGGANGEVGRGVSGGGARKRKADSMDEDGRHGDDTGLDEAGAINGGGGGGGGGAGRKRKAEDDVEEDGTGDGRKKTKAGDLPPSPPRPPPLSPTSHGTMAGFVPASTSAPPSTASDDAEAIPATEAPSRPPDAQHAIPIPTPIPTPHPTAPSPAINEDEYAAFEREVLR</sequence>
<feature type="compositionally biased region" description="Pro residues" evidence="7">
    <location>
        <begin position="210"/>
        <end position="222"/>
    </location>
</feature>
<dbReference type="GO" id="GO:0016607">
    <property type="term" value="C:nuclear speck"/>
    <property type="evidence" value="ECO:0007669"/>
    <property type="project" value="UniProtKB-SubCell"/>
</dbReference>
<dbReference type="GO" id="GO:0005681">
    <property type="term" value="C:spliceosomal complex"/>
    <property type="evidence" value="ECO:0007669"/>
    <property type="project" value="InterPro"/>
</dbReference>
<dbReference type="GO" id="GO:0051301">
    <property type="term" value="P:cell division"/>
    <property type="evidence" value="ECO:0007669"/>
    <property type="project" value="UniProtKB-KW"/>
</dbReference>
<evidence type="ECO:0000256" key="4">
    <source>
        <dbReference type="ARBA" id="ARBA00022833"/>
    </source>
</evidence>
<accession>A0A8H7DZX9</accession>
<feature type="compositionally biased region" description="Gly residues" evidence="7">
    <location>
        <begin position="114"/>
        <end position="125"/>
    </location>
</feature>
<dbReference type="InterPro" id="IPR036236">
    <property type="entry name" value="Znf_C2H2_sf"/>
</dbReference>
<dbReference type="PANTHER" id="PTHR13278">
    <property type="entry name" value="ZINC FINGER PROTEIN 830"/>
    <property type="match status" value="1"/>
</dbReference>
<dbReference type="GO" id="GO:0003676">
    <property type="term" value="F:nucleic acid binding"/>
    <property type="evidence" value="ECO:0007669"/>
    <property type="project" value="InterPro"/>
</dbReference>
<dbReference type="Gene3D" id="3.30.160.60">
    <property type="entry name" value="Classic Zinc Finger"/>
    <property type="match status" value="1"/>
</dbReference>
<evidence type="ECO:0000313" key="10">
    <source>
        <dbReference type="Proteomes" id="UP000606974"/>
    </source>
</evidence>
<dbReference type="Proteomes" id="UP000606974">
    <property type="component" value="Unassembled WGS sequence"/>
</dbReference>
<dbReference type="SUPFAM" id="SSF57667">
    <property type="entry name" value="beta-beta-alpha zinc fingers"/>
    <property type="match status" value="1"/>
</dbReference>
<comment type="subcellular location">
    <subcellularLocation>
        <location evidence="1">Nucleus</location>
    </subcellularLocation>
</comment>
<reference evidence="9" key="1">
    <citation type="submission" date="2020-02" db="EMBL/GenBank/DDBJ databases">
        <authorList>
            <person name="Palmer J.M."/>
        </authorList>
    </citation>
    <scope>NUCLEOTIDE SEQUENCE</scope>
    <source>
        <strain evidence="9">EPUS1.4</strain>
        <tissue evidence="9">Thallus</tissue>
    </source>
</reference>
<feature type="domain" description="U1-type" evidence="8">
    <location>
        <begin position="31"/>
        <end position="65"/>
    </location>
</feature>
<feature type="compositionally biased region" description="Low complexity" evidence="7">
    <location>
        <begin position="175"/>
        <end position="186"/>
    </location>
</feature>
<proteinExistence type="predicted"/>
<evidence type="ECO:0000256" key="1">
    <source>
        <dbReference type="ARBA" id="ARBA00004123"/>
    </source>
</evidence>
<dbReference type="GO" id="GO:0033314">
    <property type="term" value="P:mitotic DNA replication checkpoint signaling"/>
    <property type="evidence" value="ECO:0007669"/>
    <property type="project" value="TreeGrafter"/>
</dbReference>
<dbReference type="InterPro" id="IPR003604">
    <property type="entry name" value="Matrin/U1-like-C_Znf_C2H2"/>
</dbReference>
<evidence type="ECO:0000256" key="2">
    <source>
        <dbReference type="ARBA" id="ARBA00022723"/>
    </source>
</evidence>
<protein>
    <recommendedName>
        <fullName evidence="8">U1-type domain-containing protein</fullName>
    </recommendedName>
</protein>
<keyword evidence="5" id="KW-0175">Coiled coil</keyword>
<keyword evidence="2" id="KW-0479">Metal-binding</keyword>
<dbReference type="OrthoDB" id="77607at2759"/>
<feature type="region of interest" description="Disordered" evidence="7">
    <location>
        <begin position="64"/>
        <end position="229"/>
    </location>
</feature>
<organism evidence="9 10">
    <name type="scientific">Endocarpon pusillum</name>
    <dbReference type="NCBI Taxonomy" id="364733"/>
    <lineage>
        <taxon>Eukaryota</taxon>
        <taxon>Fungi</taxon>
        <taxon>Dikarya</taxon>
        <taxon>Ascomycota</taxon>
        <taxon>Pezizomycotina</taxon>
        <taxon>Eurotiomycetes</taxon>
        <taxon>Chaetothyriomycetidae</taxon>
        <taxon>Verrucariales</taxon>
        <taxon>Verrucariaceae</taxon>
        <taxon>Endocarpon</taxon>
    </lineage>
</organism>